<gene>
    <name evidence="1" type="ORF">A33O_12879</name>
</gene>
<organism evidence="1 2">
    <name type="scientific">Nitratireductor aquibiodomus RA22</name>
    <dbReference type="NCBI Taxonomy" id="1189611"/>
    <lineage>
        <taxon>Bacteria</taxon>
        <taxon>Pseudomonadati</taxon>
        <taxon>Pseudomonadota</taxon>
        <taxon>Alphaproteobacteria</taxon>
        <taxon>Hyphomicrobiales</taxon>
        <taxon>Phyllobacteriaceae</taxon>
        <taxon>Nitratireductor</taxon>
    </lineage>
</organism>
<reference evidence="1 2" key="1">
    <citation type="journal article" date="2012" name="J. Bacteriol.">
        <title>Genome Sequence of Nitratireductor aquibiodomus Strain RA22.</title>
        <authorList>
            <person name="Singh A."/>
            <person name="Jangir P.K."/>
            <person name="Kumari C."/>
            <person name="Sharma R."/>
        </authorList>
    </citation>
    <scope>NUCLEOTIDE SEQUENCE [LARGE SCALE GENOMIC DNA]</scope>
    <source>
        <strain evidence="1 2">RA22</strain>
    </source>
</reference>
<comment type="caution">
    <text evidence="1">The sequence shown here is derived from an EMBL/GenBank/DDBJ whole genome shotgun (WGS) entry which is preliminary data.</text>
</comment>
<accession>I5BXG9</accession>
<evidence type="ECO:0000313" key="2">
    <source>
        <dbReference type="Proteomes" id="UP000004622"/>
    </source>
</evidence>
<name>I5BXG9_9HYPH</name>
<dbReference type="Proteomes" id="UP000004622">
    <property type="component" value="Unassembled WGS sequence"/>
</dbReference>
<evidence type="ECO:0000313" key="1">
    <source>
        <dbReference type="EMBL" id="EIM74271.1"/>
    </source>
</evidence>
<dbReference type="AlphaFoldDB" id="I5BXG9"/>
<sequence>MCAAWLVQAVRMPLSPPVAVPGSRPSQAPTLAAGPVARVLDLGLMAVSFRAALAAAHSSITQAQAVVGAVAFMAAVAVQRSIGRLPALPRIR</sequence>
<proteinExistence type="predicted"/>
<dbReference type="EMBL" id="AJXZ01000031">
    <property type="protein sequence ID" value="EIM74271.1"/>
    <property type="molecule type" value="Genomic_DNA"/>
</dbReference>
<protein>
    <submittedName>
        <fullName evidence="1">Uncharacterized protein</fullName>
    </submittedName>
</protein>